<dbReference type="Proteomes" id="UP000326018">
    <property type="component" value="Unassembled WGS sequence"/>
</dbReference>
<proteinExistence type="predicted"/>
<accession>A0A5E7E377</accession>
<evidence type="ECO:0000313" key="2">
    <source>
        <dbReference type="Proteomes" id="UP000326018"/>
    </source>
</evidence>
<dbReference type="AlphaFoldDB" id="A0A5E7E377"/>
<gene>
    <name evidence="1" type="ORF">PS712_04008</name>
</gene>
<evidence type="ECO:0000313" key="1">
    <source>
        <dbReference type="EMBL" id="VVO18152.1"/>
    </source>
</evidence>
<name>A0A5E7E377_PSEFL</name>
<organism evidence="1 2">
    <name type="scientific">Pseudomonas fluorescens</name>
    <dbReference type="NCBI Taxonomy" id="294"/>
    <lineage>
        <taxon>Bacteria</taxon>
        <taxon>Pseudomonadati</taxon>
        <taxon>Pseudomonadota</taxon>
        <taxon>Gammaproteobacteria</taxon>
        <taxon>Pseudomonadales</taxon>
        <taxon>Pseudomonadaceae</taxon>
        <taxon>Pseudomonas</taxon>
    </lineage>
</organism>
<protein>
    <submittedName>
        <fullName evidence="1">Uncharacterized protein</fullName>
    </submittedName>
</protein>
<sequence>MPATGPVSAGGDGGRDFETYPVVDGLQLPDNTFYALACNEGNVAFACSLQKSMAGKIRSDLKVIKKAGIFSAVVVFCVSEISVGMRQKLQAETSGLELTLQIYDGAAISEMLCDRDLFWVAQHYLHVPADSMPQYEDLPEDYEKLRLHWRERTPQVFNFSDFVDLKIGVRRATFHEFARPDLLMWIKKLNCYLVGQAPRELQRLATYEVVVATFRGLGTFDGMADLVDDYYSDFKDYRSAGHLEDSVNLANYLIGAIGMNLCPRTPAWWIGISESIDDCLNHELKNATGPGRRAELLEICGLLSVHRGHMDGGTGFERSCTLWAQMLKEVEQTPLFPIESFGRTFEELCDVLSNPVELMRLASDIDDLIASRSGGRESGMKAERRGDIYSEKGDVMMAITEYMRAKKGLFTGDSKFDLLRVALKLSSCLRALGMAYIAKHYALGVAWYATSHDDAQFRRLLPSALSEVAENECSAGNYLAFSRFTFLALGTSFVHDKFDGKWPEKLRDNLSKLCVMLALLGRKRPEALVAFEHEFSYWEKNGLADPLTNCAMPGFLEEDAIPGFEESMRESLLDRPWGDVVGSREVRWTAFGLDLKCIFDNRYKETAPVEGFIAFFQSVLVSIAIQREDLIIVPARVALRCTVSTKAKKFKLHQFVFSNGEWAAELEIPASHSDLHKYAVDTLQLCLTILRKFSLLNDRDYVKAVERFSEDALILGNFLRPYGEVYGEFIDAHAFEEKSRSLSEPPFEYLGVSECFDPILPIPGLAPKYNRASLLDRITDRYAAAIPNLRYTALNISKDKEASEAFRALRDEGMKDWYLLCLLSGMATSVRVPEMSDKKPPKDLHDQMVKAARMVETPASALAVTDFNFTHLRIHERAFLPLLLSSLDLKVDVDLISEPGLLPLVKSRFNLHIEDVEHEKIFYWDA</sequence>
<reference evidence="1 2" key="1">
    <citation type="submission" date="2019-09" db="EMBL/GenBank/DDBJ databases">
        <authorList>
            <person name="Chandra G."/>
            <person name="Truman W A."/>
        </authorList>
    </citation>
    <scope>NUCLEOTIDE SEQUENCE [LARGE SCALE GENOMIC DNA]</scope>
    <source>
        <strain evidence="1">PS712</strain>
    </source>
</reference>
<dbReference type="EMBL" id="CABVIB010000022">
    <property type="protein sequence ID" value="VVO18152.1"/>
    <property type="molecule type" value="Genomic_DNA"/>
</dbReference>